<gene>
    <name evidence="1" type="ORF">Y1Q_0010694</name>
</gene>
<accession>A0A151M6I7</accession>
<name>A0A151M6I7_ALLMI</name>
<dbReference type="AlphaFoldDB" id="A0A151M6I7"/>
<dbReference type="Proteomes" id="UP000050525">
    <property type="component" value="Unassembled WGS sequence"/>
</dbReference>
<reference evidence="1 2" key="1">
    <citation type="journal article" date="2012" name="Genome Biol.">
        <title>Sequencing three crocodilian genomes to illuminate the evolution of archosaurs and amniotes.</title>
        <authorList>
            <person name="St John J.A."/>
            <person name="Braun E.L."/>
            <person name="Isberg S.R."/>
            <person name="Miles L.G."/>
            <person name="Chong A.Y."/>
            <person name="Gongora J."/>
            <person name="Dalzell P."/>
            <person name="Moran C."/>
            <person name="Bed'hom B."/>
            <person name="Abzhanov A."/>
            <person name="Burgess S.C."/>
            <person name="Cooksey A.M."/>
            <person name="Castoe T.A."/>
            <person name="Crawford N.G."/>
            <person name="Densmore L.D."/>
            <person name="Drew J.C."/>
            <person name="Edwards S.V."/>
            <person name="Faircloth B.C."/>
            <person name="Fujita M.K."/>
            <person name="Greenwold M.J."/>
            <person name="Hoffmann F.G."/>
            <person name="Howard J.M."/>
            <person name="Iguchi T."/>
            <person name="Janes D.E."/>
            <person name="Khan S.Y."/>
            <person name="Kohno S."/>
            <person name="de Koning A.J."/>
            <person name="Lance S.L."/>
            <person name="McCarthy F.M."/>
            <person name="McCormack J.E."/>
            <person name="Merchant M.E."/>
            <person name="Peterson D.G."/>
            <person name="Pollock D.D."/>
            <person name="Pourmand N."/>
            <person name="Raney B.J."/>
            <person name="Roessler K.A."/>
            <person name="Sanford J.R."/>
            <person name="Sawyer R.H."/>
            <person name="Schmidt C.J."/>
            <person name="Triplett E.W."/>
            <person name="Tuberville T.D."/>
            <person name="Venegas-Anaya M."/>
            <person name="Howard J.T."/>
            <person name="Jarvis E.D."/>
            <person name="Guillette L.J.Jr."/>
            <person name="Glenn T.C."/>
            <person name="Green R.E."/>
            <person name="Ray D.A."/>
        </authorList>
    </citation>
    <scope>NUCLEOTIDE SEQUENCE [LARGE SCALE GENOMIC DNA]</scope>
    <source>
        <strain evidence="1">KSC_2009_1</strain>
    </source>
</reference>
<comment type="caution">
    <text evidence="1">The sequence shown here is derived from an EMBL/GenBank/DDBJ whole genome shotgun (WGS) entry which is preliminary data.</text>
</comment>
<dbReference type="EMBL" id="AKHW03006437">
    <property type="protein sequence ID" value="KYO20114.1"/>
    <property type="molecule type" value="Genomic_DNA"/>
</dbReference>
<protein>
    <submittedName>
        <fullName evidence="1">Uncharacterized protein</fullName>
    </submittedName>
</protein>
<evidence type="ECO:0000313" key="2">
    <source>
        <dbReference type="Proteomes" id="UP000050525"/>
    </source>
</evidence>
<proteinExistence type="predicted"/>
<sequence>METGDYLLWVDKVEEPVGQDVLNNEAQLSGDLFGHGLSRAKLVTNSVVTTGGGLSHDNDGFSRVRSCRMLTSWCVMWGQVGDDIHEGGPAQAEGLNPLFIIPHAQDDLLPLVSTGGMGPEVEFDGLKVVPEYPIIHGVSGGLILIDYMKISSLVHDPFRVKGVVGGPVRDSQLLALGHEVNGMVTSCHIMSRWACMRSHSIQ</sequence>
<evidence type="ECO:0000313" key="1">
    <source>
        <dbReference type="EMBL" id="KYO20114.1"/>
    </source>
</evidence>
<organism evidence="1 2">
    <name type="scientific">Alligator mississippiensis</name>
    <name type="common">American alligator</name>
    <dbReference type="NCBI Taxonomy" id="8496"/>
    <lineage>
        <taxon>Eukaryota</taxon>
        <taxon>Metazoa</taxon>
        <taxon>Chordata</taxon>
        <taxon>Craniata</taxon>
        <taxon>Vertebrata</taxon>
        <taxon>Euteleostomi</taxon>
        <taxon>Archelosauria</taxon>
        <taxon>Archosauria</taxon>
        <taxon>Crocodylia</taxon>
        <taxon>Alligatoridae</taxon>
        <taxon>Alligatorinae</taxon>
        <taxon>Alligator</taxon>
    </lineage>
</organism>
<keyword evidence="2" id="KW-1185">Reference proteome</keyword>